<keyword evidence="1" id="KW-0812">Transmembrane</keyword>
<keyword evidence="1" id="KW-0472">Membrane</keyword>
<reference evidence="2" key="1">
    <citation type="submission" date="2020-05" db="EMBL/GenBank/DDBJ databases">
        <title>Mycena genomes resolve the evolution of fungal bioluminescence.</title>
        <authorList>
            <person name="Tsai I.J."/>
        </authorList>
    </citation>
    <scope>NUCLEOTIDE SEQUENCE</scope>
    <source>
        <strain evidence="2">CCC161011</strain>
    </source>
</reference>
<feature type="transmembrane region" description="Helical" evidence="1">
    <location>
        <begin position="12"/>
        <end position="34"/>
    </location>
</feature>
<dbReference type="AlphaFoldDB" id="A0A8H7CW38"/>
<comment type="caution">
    <text evidence="2">The sequence shown here is derived from an EMBL/GenBank/DDBJ whole genome shotgun (WGS) entry which is preliminary data.</text>
</comment>
<dbReference type="OrthoDB" id="2657950at2759"/>
<organism evidence="2 3">
    <name type="scientific">Mycena venus</name>
    <dbReference type="NCBI Taxonomy" id="2733690"/>
    <lineage>
        <taxon>Eukaryota</taxon>
        <taxon>Fungi</taxon>
        <taxon>Dikarya</taxon>
        <taxon>Basidiomycota</taxon>
        <taxon>Agaricomycotina</taxon>
        <taxon>Agaricomycetes</taxon>
        <taxon>Agaricomycetidae</taxon>
        <taxon>Agaricales</taxon>
        <taxon>Marasmiineae</taxon>
        <taxon>Mycenaceae</taxon>
        <taxon>Mycena</taxon>
    </lineage>
</organism>
<dbReference type="EMBL" id="JACAZI010000010">
    <property type="protein sequence ID" value="KAF7350171.1"/>
    <property type="molecule type" value="Genomic_DNA"/>
</dbReference>
<evidence type="ECO:0000256" key="1">
    <source>
        <dbReference type="SAM" id="Phobius"/>
    </source>
</evidence>
<feature type="transmembrane region" description="Helical" evidence="1">
    <location>
        <begin position="129"/>
        <end position="155"/>
    </location>
</feature>
<proteinExistence type="predicted"/>
<feature type="transmembrane region" description="Helical" evidence="1">
    <location>
        <begin position="90"/>
        <end position="108"/>
    </location>
</feature>
<protein>
    <submittedName>
        <fullName evidence="2">Uncharacterized protein</fullName>
    </submittedName>
</protein>
<dbReference type="Proteomes" id="UP000620124">
    <property type="component" value="Unassembled WGS sequence"/>
</dbReference>
<sequence length="176" mass="19805">MVSAHHDGQFEGVSSTLIVATVDMILTLRVWILFGKSRRLLYFLVPLVTVEIAVMLFIAVFTINTADTYVHIGPFLPGCYSLTVPKFFTFYPVPSLVVTFIMFVMTVNNCRTRLSVKFSTRNTMPIVNLFLRDGIYWFLAVVAVNPPQIIIWAIARPHAHRILPLLSTPLSGPAYS</sequence>
<accession>A0A8H7CW38</accession>
<keyword evidence="1" id="KW-1133">Transmembrane helix</keyword>
<keyword evidence="3" id="KW-1185">Reference proteome</keyword>
<evidence type="ECO:0000313" key="3">
    <source>
        <dbReference type="Proteomes" id="UP000620124"/>
    </source>
</evidence>
<name>A0A8H7CW38_9AGAR</name>
<evidence type="ECO:0000313" key="2">
    <source>
        <dbReference type="EMBL" id="KAF7350171.1"/>
    </source>
</evidence>
<gene>
    <name evidence="2" type="ORF">MVEN_01319600</name>
</gene>
<feature type="transmembrane region" description="Helical" evidence="1">
    <location>
        <begin position="41"/>
        <end position="63"/>
    </location>
</feature>